<dbReference type="InterPro" id="IPR050109">
    <property type="entry name" value="HTH-type_TetR-like_transc_reg"/>
</dbReference>
<dbReference type="PROSITE" id="PS50977">
    <property type="entry name" value="HTH_TETR_2"/>
    <property type="match status" value="1"/>
</dbReference>
<protein>
    <submittedName>
        <fullName evidence="6">Putative transcriptional regulator, TetR family protein</fullName>
    </submittedName>
</protein>
<accession>A0A401YNI3</accession>
<gene>
    <name evidence="6" type="ORF">EHYA_03839</name>
</gene>
<dbReference type="OrthoDB" id="5112469at2"/>
<evidence type="ECO:0000313" key="7">
    <source>
        <dbReference type="Proteomes" id="UP000286931"/>
    </source>
</evidence>
<keyword evidence="7" id="KW-1185">Reference proteome</keyword>
<dbReference type="AlphaFoldDB" id="A0A401YNI3"/>
<dbReference type="EMBL" id="BIFH01000019">
    <property type="protein sequence ID" value="GCD96155.1"/>
    <property type="molecule type" value="Genomic_DNA"/>
</dbReference>
<reference evidence="6 7" key="1">
    <citation type="submission" date="2018-12" db="EMBL/GenBank/DDBJ databases">
        <title>Draft genome sequence of Embleya hyalina NBRC 13850T.</title>
        <authorList>
            <person name="Komaki H."/>
            <person name="Hosoyama A."/>
            <person name="Kimura A."/>
            <person name="Ichikawa N."/>
            <person name="Tamura T."/>
        </authorList>
    </citation>
    <scope>NUCLEOTIDE SEQUENCE [LARGE SCALE GENOMIC DNA]</scope>
    <source>
        <strain evidence="6 7">NBRC 13850</strain>
    </source>
</reference>
<dbReference type="Proteomes" id="UP000286931">
    <property type="component" value="Unassembled WGS sequence"/>
</dbReference>
<feature type="DNA-binding region" description="H-T-H motif" evidence="4">
    <location>
        <begin position="46"/>
        <end position="65"/>
    </location>
</feature>
<evidence type="ECO:0000256" key="4">
    <source>
        <dbReference type="PROSITE-ProRule" id="PRU00335"/>
    </source>
</evidence>
<evidence type="ECO:0000313" key="6">
    <source>
        <dbReference type="EMBL" id="GCD96155.1"/>
    </source>
</evidence>
<dbReference type="InterPro" id="IPR049397">
    <property type="entry name" value="EthR_C"/>
</dbReference>
<sequence length="213" mass="23641">MASIGSLTGIATTKEMPTTRRGLRTREALVKAARVVFERDGFLNARLVDITAEATCSIGTFYTYFEGKEEVFAAVIEAARHDMLHPGMPHVPEDEGPAAVIEASNRAYLVAYKRNAKLMKLMQQVAMIDPRFEEVRARSARAFGERNARRIKELQDRGLADPTVDPELAARALSLMVSRLAFECFALEEGPRDLEEIVAVCTRLWVNGLNLSA</sequence>
<evidence type="ECO:0000259" key="5">
    <source>
        <dbReference type="PROSITE" id="PS50977"/>
    </source>
</evidence>
<dbReference type="Gene3D" id="1.10.357.10">
    <property type="entry name" value="Tetracycline Repressor, domain 2"/>
    <property type="match status" value="1"/>
</dbReference>
<dbReference type="InterPro" id="IPR036271">
    <property type="entry name" value="Tet_transcr_reg_TetR-rel_C_sf"/>
</dbReference>
<dbReference type="GO" id="GO:0003700">
    <property type="term" value="F:DNA-binding transcription factor activity"/>
    <property type="evidence" value="ECO:0007669"/>
    <property type="project" value="TreeGrafter"/>
</dbReference>
<dbReference type="Pfam" id="PF21313">
    <property type="entry name" value="EthR_C"/>
    <property type="match status" value="1"/>
</dbReference>
<evidence type="ECO:0000256" key="2">
    <source>
        <dbReference type="ARBA" id="ARBA00023125"/>
    </source>
</evidence>
<evidence type="ECO:0000256" key="1">
    <source>
        <dbReference type="ARBA" id="ARBA00023015"/>
    </source>
</evidence>
<feature type="domain" description="HTH tetR-type" evidence="5">
    <location>
        <begin position="23"/>
        <end position="83"/>
    </location>
</feature>
<evidence type="ECO:0000256" key="3">
    <source>
        <dbReference type="ARBA" id="ARBA00023163"/>
    </source>
</evidence>
<keyword evidence="3" id="KW-0804">Transcription</keyword>
<keyword evidence="2 4" id="KW-0238">DNA-binding</keyword>
<comment type="caution">
    <text evidence="6">The sequence shown here is derived from an EMBL/GenBank/DDBJ whole genome shotgun (WGS) entry which is preliminary data.</text>
</comment>
<dbReference type="Pfam" id="PF00440">
    <property type="entry name" value="TetR_N"/>
    <property type="match status" value="1"/>
</dbReference>
<dbReference type="Gene3D" id="1.10.10.60">
    <property type="entry name" value="Homeodomain-like"/>
    <property type="match status" value="1"/>
</dbReference>
<dbReference type="InterPro" id="IPR001647">
    <property type="entry name" value="HTH_TetR"/>
</dbReference>
<keyword evidence="1" id="KW-0805">Transcription regulation</keyword>
<proteinExistence type="predicted"/>
<dbReference type="GO" id="GO:0000976">
    <property type="term" value="F:transcription cis-regulatory region binding"/>
    <property type="evidence" value="ECO:0007669"/>
    <property type="project" value="TreeGrafter"/>
</dbReference>
<dbReference type="PANTHER" id="PTHR30055:SF234">
    <property type="entry name" value="HTH-TYPE TRANSCRIPTIONAL REGULATOR BETI"/>
    <property type="match status" value="1"/>
</dbReference>
<name>A0A401YNI3_9ACTN</name>
<dbReference type="PANTHER" id="PTHR30055">
    <property type="entry name" value="HTH-TYPE TRANSCRIPTIONAL REGULATOR RUTR"/>
    <property type="match status" value="1"/>
</dbReference>
<dbReference type="SUPFAM" id="SSF46689">
    <property type="entry name" value="Homeodomain-like"/>
    <property type="match status" value="1"/>
</dbReference>
<organism evidence="6 7">
    <name type="scientific">Embleya hyalina</name>
    <dbReference type="NCBI Taxonomy" id="516124"/>
    <lineage>
        <taxon>Bacteria</taxon>
        <taxon>Bacillati</taxon>
        <taxon>Actinomycetota</taxon>
        <taxon>Actinomycetes</taxon>
        <taxon>Kitasatosporales</taxon>
        <taxon>Streptomycetaceae</taxon>
        <taxon>Embleya</taxon>
    </lineage>
</organism>
<dbReference type="SUPFAM" id="SSF48498">
    <property type="entry name" value="Tetracyclin repressor-like, C-terminal domain"/>
    <property type="match status" value="1"/>
</dbReference>
<dbReference type="InterPro" id="IPR009057">
    <property type="entry name" value="Homeodomain-like_sf"/>
</dbReference>